<keyword evidence="10" id="KW-0966">Cell projection</keyword>
<feature type="domain" description="Flagellar hook-associated protein 2 N-terminal" evidence="8">
    <location>
        <begin position="28"/>
        <end position="129"/>
    </location>
</feature>
<keyword evidence="10" id="KW-0969">Cilium</keyword>
<comment type="subcellular location">
    <subcellularLocation>
        <location evidence="1">Bacterial flagellum</location>
    </subcellularLocation>
</comment>
<sequence length="916" mass="97429">MISTTSSSLASSLNATSSSSKRLSGLVSGLDTDTLVKQLTSGTQSKIDKQGQLKQIALWRQQSYREATKALQEFQSKYFSSATSSSSILNASFFNSTSINNSSSFLNVSGSASAAKNMVVTGISQLAQQAGFSSKYRVSNDIISGAVQEVWSPSNVAGNNITVNYDGKDYEIDLAGDFTFPESTDPDESPEELNKRLVTSVTDALNSKITKTDGLAGNVIFDVTSDGKVTLTKTGSATADIKITSGSDSLLKGLGLAKDTSGSTVINGGDTNTDSFFKNTLTSGSTLDVTIDGNAYTLSIPADTAISSDITLGTKSVQTVLEEAIRSNSDLKDKLKVTVGTDGAVSFTKADGTTDGLSITGGSQNLLQGLGLKQGDGSITTSGTYSREKLVSSYLGDSLSGSTLTVSLDGVDKYITFKESEKADYSTPADLATYIQKALTASYGKVTSGKDVNGNDITGQDKFQVKFENGQLSFSTPVPTSVIAIESSDASGVLGKNGALGIYAGETNRINTNKSLEDVQENLNSTTPLAASSDGTYGITINDKTFTFKNTDTIDTILKTINNDSQANVTISYSNINNTFSVTAKNGGSGSRVDIANVDGGNLATVLFGTVPQKDGNGNYIENASAYSLQKPQDAKMTISFDGNAANAIEITRTENKFTLDGVDFELLSKTDTTVSSSTPIKFSVNNKTDDLYTKIKGFVDDYNAIIKLANDKVSERKDTDETYDPLTDAQREEMSESEITNWETKAKKGLLQGDSILNNLSLDLRASMTDQVASMKTALYEIGIATKANDYSANGQLTIDEDKLKAALNNDPDKVAALFTSEDGIAYRMQDVINKNIKTTGGDGILIAKAGLENSTKVDNSTLTQAVTDYNTKIKELKTLLATQQEQYYAKFTRMEQYLSNMNSQAALFQTNTSS</sequence>
<evidence type="ECO:0000256" key="1">
    <source>
        <dbReference type="ARBA" id="ARBA00004365"/>
    </source>
</evidence>
<evidence type="ECO:0000256" key="2">
    <source>
        <dbReference type="ARBA" id="ARBA00009764"/>
    </source>
</evidence>
<keyword evidence="5" id="KW-0975">Bacterial flagellum</keyword>
<accession>A0ABS7DS21</accession>
<name>A0ABS7DS21_9FIRM</name>
<comment type="subunit">
    <text evidence="3">Homopentamer.</text>
</comment>
<dbReference type="InterPro" id="IPR040026">
    <property type="entry name" value="FliD"/>
</dbReference>
<proteinExistence type="inferred from homology"/>
<evidence type="ECO:0000256" key="4">
    <source>
        <dbReference type="ARBA" id="ARBA00023054"/>
    </source>
</evidence>
<keyword evidence="11" id="KW-1185">Reference proteome</keyword>
<comment type="similarity">
    <text evidence="2">Belongs to the FliD family.</text>
</comment>
<dbReference type="Pfam" id="PF07195">
    <property type="entry name" value="FliD_C"/>
    <property type="match status" value="1"/>
</dbReference>
<dbReference type="PANTHER" id="PTHR30288:SF0">
    <property type="entry name" value="FLAGELLAR HOOK-ASSOCIATED PROTEIN 2"/>
    <property type="match status" value="1"/>
</dbReference>
<protein>
    <recommendedName>
        <fullName evidence="7">Filament cap protein</fullName>
    </recommendedName>
    <alternativeName>
        <fullName evidence="6">Flagellar cap protein</fullName>
    </alternativeName>
</protein>
<evidence type="ECO:0000313" key="11">
    <source>
        <dbReference type="Proteomes" id="UP000719942"/>
    </source>
</evidence>
<keyword evidence="10" id="KW-0282">Flagellum</keyword>
<evidence type="ECO:0000259" key="9">
    <source>
        <dbReference type="Pfam" id="PF07195"/>
    </source>
</evidence>
<gene>
    <name evidence="10" type="primary">fliD</name>
    <name evidence="10" type="ORF">J5W02_11205</name>
</gene>
<feature type="domain" description="Flagellar hook-associated protein 2 C-terminal" evidence="9">
    <location>
        <begin position="633"/>
        <end position="905"/>
    </location>
</feature>
<comment type="caution">
    <text evidence="10">The sequence shown here is derived from an EMBL/GenBank/DDBJ whole genome shotgun (WGS) entry which is preliminary data.</text>
</comment>
<dbReference type="PANTHER" id="PTHR30288">
    <property type="entry name" value="FLAGELLAR CAP/ASSEMBLY PROTEIN FLID"/>
    <property type="match status" value="1"/>
</dbReference>
<evidence type="ECO:0000256" key="3">
    <source>
        <dbReference type="ARBA" id="ARBA00011255"/>
    </source>
</evidence>
<dbReference type="Proteomes" id="UP000719942">
    <property type="component" value="Unassembled WGS sequence"/>
</dbReference>
<evidence type="ECO:0000313" key="10">
    <source>
        <dbReference type="EMBL" id="MBW7573376.1"/>
    </source>
</evidence>
<evidence type="ECO:0000256" key="5">
    <source>
        <dbReference type="ARBA" id="ARBA00023143"/>
    </source>
</evidence>
<organism evidence="10 11">
    <name type="scientific">Caproiciproducens faecalis</name>
    <dbReference type="NCBI Taxonomy" id="2820301"/>
    <lineage>
        <taxon>Bacteria</taxon>
        <taxon>Bacillati</taxon>
        <taxon>Bacillota</taxon>
        <taxon>Clostridia</taxon>
        <taxon>Eubacteriales</taxon>
        <taxon>Acutalibacteraceae</taxon>
        <taxon>Caproiciproducens</taxon>
    </lineage>
</organism>
<dbReference type="EMBL" id="JAGFNZ010000004">
    <property type="protein sequence ID" value="MBW7573376.1"/>
    <property type="molecule type" value="Genomic_DNA"/>
</dbReference>
<keyword evidence="4" id="KW-0175">Coiled coil</keyword>
<dbReference type="InterPro" id="IPR010809">
    <property type="entry name" value="FliD_C"/>
</dbReference>
<dbReference type="RefSeq" id="WP_219965779.1">
    <property type="nucleotide sequence ID" value="NZ_JAGFNZ010000004.1"/>
</dbReference>
<evidence type="ECO:0000259" key="8">
    <source>
        <dbReference type="Pfam" id="PF02465"/>
    </source>
</evidence>
<evidence type="ECO:0000256" key="6">
    <source>
        <dbReference type="ARBA" id="ARBA00033074"/>
    </source>
</evidence>
<reference evidence="10 11" key="1">
    <citation type="submission" date="2021-03" db="EMBL/GenBank/DDBJ databases">
        <title>Caproiciproducens sp. nov. isolated from feces of cow.</title>
        <authorList>
            <person name="Choi J.-Y."/>
        </authorList>
    </citation>
    <scope>NUCLEOTIDE SEQUENCE [LARGE SCALE GENOMIC DNA]</scope>
    <source>
        <strain evidence="10 11">AGMB10547</strain>
    </source>
</reference>
<dbReference type="Pfam" id="PF02465">
    <property type="entry name" value="FliD_N"/>
    <property type="match status" value="1"/>
</dbReference>
<dbReference type="InterPro" id="IPR003481">
    <property type="entry name" value="FliD_N"/>
</dbReference>
<evidence type="ECO:0000256" key="7">
    <source>
        <dbReference type="ARBA" id="ARBA00033192"/>
    </source>
</evidence>